<dbReference type="EMBL" id="JAPHNI010000055">
    <property type="protein sequence ID" value="KAJ8117373.1"/>
    <property type="molecule type" value="Genomic_DNA"/>
</dbReference>
<reference evidence="1" key="1">
    <citation type="submission" date="2022-11" db="EMBL/GenBank/DDBJ databases">
        <title>Genome Sequence of Boeremia exigua.</title>
        <authorList>
            <person name="Buettner E."/>
        </authorList>
    </citation>
    <scope>NUCLEOTIDE SEQUENCE</scope>
    <source>
        <strain evidence="1">CU02</strain>
    </source>
</reference>
<sequence length="342" mass="37871">MTTMSSGHYSRTALRAFRHTHNRSTSERTRSHASRRSSSAHGISKPFRRTIPSTDDFSRTQPVSKALLASAEHRLNRCRLGLYGYLTSDRWRTHSRREPTEAQIEQLGTLSSSGEILARPRVMPGTWQSESRMKRKRNKSKPPSGLRNLEQNYSEEELDEEFGVLPGETWGGEQESDDEAELDVLDGLSEDRRCEDAAREGRRVEGLWRKTVCGRLDGEVSDVVMQRALEMDGLSERMVMDPHCVEVRLRLMAIKGTQSRSSIIAATIPMIASGVQPLLLVEPGAADGAVGMNVAVDVADAIFVEGSQNANSSNERDASGYKACDTVNAASAHVEKTQGERI</sequence>
<proteinExistence type="predicted"/>
<organism evidence="1 2">
    <name type="scientific">Boeremia exigua</name>
    <dbReference type="NCBI Taxonomy" id="749465"/>
    <lineage>
        <taxon>Eukaryota</taxon>
        <taxon>Fungi</taxon>
        <taxon>Dikarya</taxon>
        <taxon>Ascomycota</taxon>
        <taxon>Pezizomycotina</taxon>
        <taxon>Dothideomycetes</taxon>
        <taxon>Pleosporomycetidae</taxon>
        <taxon>Pleosporales</taxon>
        <taxon>Pleosporineae</taxon>
        <taxon>Didymellaceae</taxon>
        <taxon>Boeremia</taxon>
    </lineage>
</organism>
<dbReference type="Proteomes" id="UP001153331">
    <property type="component" value="Unassembled WGS sequence"/>
</dbReference>
<gene>
    <name evidence="1" type="ORF">OPT61_g1416</name>
</gene>
<name>A0ACC2IQI3_9PLEO</name>
<accession>A0ACC2IQI3</accession>
<evidence type="ECO:0000313" key="1">
    <source>
        <dbReference type="EMBL" id="KAJ8117373.1"/>
    </source>
</evidence>
<protein>
    <submittedName>
        <fullName evidence="1">Uncharacterized protein</fullName>
    </submittedName>
</protein>
<keyword evidence="2" id="KW-1185">Reference proteome</keyword>
<evidence type="ECO:0000313" key="2">
    <source>
        <dbReference type="Proteomes" id="UP001153331"/>
    </source>
</evidence>
<comment type="caution">
    <text evidence="1">The sequence shown here is derived from an EMBL/GenBank/DDBJ whole genome shotgun (WGS) entry which is preliminary data.</text>
</comment>